<feature type="domain" description="Nudix hydrolase" evidence="3">
    <location>
        <begin position="67"/>
        <end position="195"/>
    </location>
</feature>
<dbReference type="Proteomes" id="UP001317001">
    <property type="component" value="Chromosome"/>
</dbReference>
<accession>A0ABY5NTA5</accession>
<evidence type="ECO:0000259" key="3">
    <source>
        <dbReference type="PROSITE" id="PS51462"/>
    </source>
</evidence>
<dbReference type="RefSeq" id="WP_257499594.1">
    <property type="nucleotide sequence ID" value="NZ_CP102382.1"/>
</dbReference>
<evidence type="ECO:0000256" key="1">
    <source>
        <dbReference type="ARBA" id="ARBA00001946"/>
    </source>
</evidence>
<dbReference type="CDD" id="cd03673">
    <property type="entry name" value="NUDIX_Ap6A_hydrolase"/>
    <property type="match status" value="1"/>
</dbReference>
<proteinExistence type="predicted"/>
<reference evidence="4 5" key="1">
    <citation type="submission" date="2022-08" db="EMBL/GenBank/DDBJ databases">
        <title>Myroides zhujiangensis sp. nov., a novel bacterium isolated from sediment in the Pearl River Estuary.</title>
        <authorList>
            <person name="Cui L."/>
        </authorList>
    </citation>
    <scope>NUCLEOTIDE SEQUENCE [LARGE SCALE GENOMIC DNA]</scope>
    <source>
        <strain evidence="4 5">SCSIO 72103</strain>
    </source>
</reference>
<sequence>MYKVFINDKPLFLTSTLEKERNFKYYLLETIDLQKLIAQYFSGEVTNAYLYHPCEEQLMKLFKDKITVNKAGGGLVENDKKQVLFIFRNGKWDLPKGGIEKNETIEQTSIREVEEETGCKNLKINKRLEKTFHIFKRNGEYRLKITYWFSMRTTYVGELHGQIEEGIEKVVWVDKKDIPDLLKNSYQNIKLLFNDTVYDQTVLEKEKGII</sequence>
<evidence type="ECO:0000313" key="4">
    <source>
        <dbReference type="EMBL" id="UUV21673.1"/>
    </source>
</evidence>
<evidence type="ECO:0000256" key="2">
    <source>
        <dbReference type="ARBA" id="ARBA00022801"/>
    </source>
</evidence>
<dbReference type="EMBL" id="CP102382">
    <property type="protein sequence ID" value="UUV21673.1"/>
    <property type="molecule type" value="Genomic_DNA"/>
</dbReference>
<comment type="cofactor">
    <cofactor evidence="1">
        <name>Mg(2+)</name>
        <dbReference type="ChEBI" id="CHEBI:18420"/>
    </cofactor>
</comment>
<dbReference type="InterPro" id="IPR020476">
    <property type="entry name" value="Nudix_hydrolase"/>
</dbReference>
<dbReference type="InterPro" id="IPR015797">
    <property type="entry name" value="NUDIX_hydrolase-like_dom_sf"/>
</dbReference>
<dbReference type="PANTHER" id="PTHR43046">
    <property type="entry name" value="GDP-MANNOSE MANNOSYL HYDROLASE"/>
    <property type="match status" value="1"/>
</dbReference>
<keyword evidence="5" id="KW-1185">Reference proteome</keyword>
<dbReference type="PANTHER" id="PTHR43046:SF14">
    <property type="entry name" value="MUTT_NUDIX FAMILY PROTEIN"/>
    <property type="match status" value="1"/>
</dbReference>
<dbReference type="Gene3D" id="3.90.79.10">
    <property type="entry name" value="Nucleoside Triphosphate Pyrophosphohydrolase"/>
    <property type="match status" value="1"/>
</dbReference>
<dbReference type="PRINTS" id="PR00502">
    <property type="entry name" value="NUDIXFAMILY"/>
</dbReference>
<dbReference type="Pfam" id="PF00293">
    <property type="entry name" value="NUDIX"/>
    <property type="match status" value="1"/>
</dbReference>
<evidence type="ECO:0000313" key="5">
    <source>
        <dbReference type="Proteomes" id="UP001317001"/>
    </source>
</evidence>
<gene>
    <name evidence="4" type="ORF">NPX36_01075</name>
</gene>
<dbReference type="PROSITE" id="PS51462">
    <property type="entry name" value="NUDIX"/>
    <property type="match status" value="1"/>
</dbReference>
<dbReference type="InterPro" id="IPR000086">
    <property type="entry name" value="NUDIX_hydrolase_dom"/>
</dbReference>
<protein>
    <submittedName>
        <fullName evidence="4">NUDIX domain-containing protein</fullName>
    </submittedName>
</protein>
<dbReference type="SUPFAM" id="SSF55811">
    <property type="entry name" value="Nudix"/>
    <property type="match status" value="1"/>
</dbReference>
<keyword evidence="2" id="KW-0378">Hydrolase</keyword>
<name>A0ABY5NTA5_9FLAO</name>
<organism evidence="4 5">
    <name type="scientific">Paenimyroides aestuarii</name>
    <dbReference type="NCBI Taxonomy" id="2968490"/>
    <lineage>
        <taxon>Bacteria</taxon>
        <taxon>Pseudomonadati</taxon>
        <taxon>Bacteroidota</taxon>
        <taxon>Flavobacteriia</taxon>
        <taxon>Flavobacteriales</taxon>
        <taxon>Flavobacteriaceae</taxon>
        <taxon>Paenimyroides</taxon>
    </lineage>
</organism>